<reference evidence="2 3" key="1">
    <citation type="submission" date="2024-04" db="EMBL/GenBank/DDBJ databases">
        <title>Phyllosticta paracitricarpa is synonymous to the EU quarantine fungus P. citricarpa based on phylogenomic analyses.</title>
        <authorList>
            <consortium name="Lawrence Berkeley National Laboratory"/>
            <person name="Van Ingen-Buijs V.A."/>
            <person name="Van Westerhoven A.C."/>
            <person name="Haridas S."/>
            <person name="Skiadas P."/>
            <person name="Martin F."/>
            <person name="Groenewald J.Z."/>
            <person name="Crous P.W."/>
            <person name="Seidl M.F."/>
        </authorList>
    </citation>
    <scope>NUCLEOTIDE SEQUENCE [LARGE SCALE GENOMIC DNA]</scope>
    <source>
        <strain evidence="2 3">CBS 122670</strain>
    </source>
</reference>
<comment type="caution">
    <text evidence="2">The sequence shown here is derived from an EMBL/GenBank/DDBJ whole genome shotgun (WGS) entry which is preliminary data.</text>
</comment>
<evidence type="ECO:0000256" key="1">
    <source>
        <dbReference type="SAM" id="SignalP"/>
    </source>
</evidence>
<keyword evidence="1" id="KW-0732">Signal</keyword>
<evidence type="ECO:0008006" key="4">
    <source>
        <dbReference type="Google" id="ProtNLM"/>
    </source>
</evidence>
<sequence length="107" mass="11918">MTTGFIIIVIIILRHVRSSNYAFDWALPLCRSGSARDASARDVDACASTASGRSPVLPRHKFIARPISKPSLPRLRTWWTHLGALTLHQTNSVVMSTAEPRLLYLAY</sequence>
<protein>
    <recommendedName>
        <fullName evidence="4">Secreted protein</fullName>
    </recommendedName>
</protein>
<evidence type="ECO:0000313" key="3">
    <source>
        <dbReference type="Proteomes" id="UP001365128"/>
    </source>
</evidence>
<dbReference type="Proteomes" id="UP001365128">
    <property type="component" value="Unassembled WGS sequence"/>
</dbReference>
<keyword evidence="3" id="KW-1185">Reference proteome</keyword>
<feature type="chain" id="PRO_5046420064" description="Secreted protein" evidence="1">
    <location>
        <begin position="19"/>
        <end position="107"/>
    </location>
</feature>
<organism evidence="2 3">
    <name type="scientific">Phyllosticta citricarpa</name>
    <dbReference type="NCBI Taxonomy" id="55181"/>
    <lineage>
        <taxon>Eukaryota</taxon>
        <taxon>Fungi</taxon>
        <taxon>Dikarya</taxon>
        <taxon>Ascomycota</taxon>
        <taxon>Pezizomycotina</taxon>
        <taxon>Dothideomycetes</taxon>
        <taxon>Dothideomycetes incertae sedis</taxon>
        <taxon>Botryosphaeriales</taxon>
        <taxon>Phyllostictaceae</taxon>
        <taxon>Phyllosticta</taxon>
    </lineage>
</organism>
<accession>A0ABR1LFV3</accession>
<proteinExistence type="predicted"/>
<evidence type="ECO:0000313" key="2">
    <source>
        <dbReference type="EMBL" id="KAK7532770.1"/>
    </source>
</evidence>
<feature type="signal peptide" evidence="1">
    <location>
        <begin position="1"/>
        <end position="18"/>
    </location>
</feature>
<gene>
    <name evidence="2" type="ORF">IWX46DRAFT_613843</name>
</gene>
<dbReference type="EMBL" id="JBBPDW010000048">
    <property type="protein sequence ID" value="KAK7532770.1"/>
    <property type="molecule type" value="Genomic_DNA"/>
</dbReference>
<name>A0ABR1LFV3_9PEZI</name>